<dbReference type="SMART" id="SM00343">
    <property type="entry name" value="ZnF_C2HC"/>
    <property type="match status" value="2"/>
</dbReference>
<dbReference type="AlphaFoldDB" id="A0AAQ3KD26"/>
<accession>A0AAQ3KD26</accession>
<dbReference type="PROSITE" id="PS50158">
    <property type="entry name" value="ZF_CCHC"/>
    <property type="match status" value="1"/>
</dbReference>
<feature type="compositionally biased region" description="Low complexity" evidence="2">
    <location>
        <begin position="34"/>
        <end position="45"/>
    </location>
</feature>
<organism evidence="4 5">
    <name type="scientific">Canna indica</name>
    <name type="common">Indian-shot</name>
    <dbReference type="NCBI Taxonomy" id="4628"/>
    <lineage>
        <taxon>Eukaryota</taxon>
        <taxon>Viridiplantae</taxon>
        <taxon>Streptophyta</taxon>
        <taxon>Embryophyta</taxon>
        <taxon>Tracheophyta</taxon>
        <taxon>Spermatophyta</taxon>
        <taxon>Magnoliopsida</taxon>
        <taxon>Liliopsida</taxon>
        <taxon>Zingiberales</taxon>
        <taxon>Cannaceae</taxon>
        <taxon>Canna</taxon>
    </lineage>
</organism>
<evidence type="ECO:0000313" key="5">
    <source>
        <dbReference type="Proteomes" id="UP001327560"/>
    </source>
</evidence>
<keyword evidence="1" id="KW-0479">Metal-binding</keyword>
<dbReference type="GO" id="GO:0008270">
    <property type="term" value="F:zinc ion binding"/>
    <property type="evidence" value="ECO:0007669"/>
    <property type="project" value="UniProtKB-KW"/>
</dbReference>
<gene>
    <name evidence="4" type="ORF">Cni_G13681</name>
</gene>
<dbReference type="InterPro" id="IPR036875">
    <property type="entry name" value="Znf_CCHC_sf"/>
</dbReference>
<dbReference type="Proteomes" id="UP001327560">
    <property type="component" value="Chromosome 4"/>
</dbReference>
<feature type="region of interest" description="Disordered" evidence="2">
    <location>
        <begin position="172"/>
        <end position="198"/>
    </location>
</feature>
<evidence type="ECO:0000313" key="4">
    <source>
        <dbReference type="EMBL" id="WOL04958.1"/>
    </source>
</evidence>
<dbReference type="EMBL" id="CP136893">
    <property type="protein sequence ID" value="WOL04958.1"/>
    <property type="molecule type" value="Genomic_DNA"/>
</dbReference>
<dbReference type="SUPFAM" id="SSF57756">
    <property type="entry name" value="Retrovirus zinc finger-like domains"/>
    <property type="match status" value="1"/>
</dbReference>
<keyword evidence="1" id="KW-0863">Zinc-finger</keyword>
<dbReference type="GO" id="GO:0003676">
    <property type="term" value="F:nucleic acid binding"/>
    <property type="evidence" value="ECO:0007669"/>
    <property type="project" value="InterPro"/>
</dbReference>
<feature type="domain" description="CCHC-type" evidence="3">
    <location>
        <begin position="97"/>
        <end position="110"/>
    </location>
</feature>
<evidence type="ECO:0000259" key="3">
    <source>
        <dbReference type="PROSITE" id="PS50158"/>
    </source>
</evidence>
<reference evidence="4 5" key="1">
    <citation type="submission" date="2023-10" db="EMBL/GenBank/DDBJ databases">
        <title>Chromosome-scale genome assembly provides insights into flower coloration mechanisms of Canna indica.</title>
        <authorList>
            <person name="Li C."/>
        </authorList>
    </citation>
    <scope>NUCLEOTIDE SEQUENCE [LARGE SCALE GENOMIC DNA]</scope>
    <source>
        <tissue evidence="4">Flower</tissue>
    </source>
</reference>
<evidence type="ECO:0000256" key="2">
    <source>
        <dbReference type="SAM" id="MobiDB-lite"/>
    </source>
</evidence>
<evidence type="ECO:0000256" key="1">
    <source>
        <dbReference type="PROSITE-ProRule" id="PRU00047"/>
    </source>
</evidence>
<feature type="region of interest" description="Disordered" evidence="2">
    <location>
        <begin position="24"/>
        <end position="45"/>
    </location>
</feature>
<keyword evidence="1" id="KW-0862">Zinc</keyword>
<name>A0AAQ3KD26_9LILI</name>
<dbReference type="InterPro" id="IPR001878">
    <property type="entry name" value="Znf_CCHC"/>
</dbReference>
<dbReference type="Gene3D" id="4.10.60.10">
    <property type="entry name" value="Zinc finger, CCHC-type"/>
    <property type="match status" value="1"/>
</dbReference>
<sequence>MGSQGEPVLIGECSEQPWTLVSRRKRPATPKHVSFTSAPKPSSSSWIGASRSFASTVKLGCPSPTSSSVAPPPSALISARRPSIDEVVSSLRARGCCFNCTQPGHLSRRCVNRQVCFLCRRVGHSSRACPAYRRASLRATVAMNSARSAVHQPVTALNSSFKAGDSPIYAAMPGSSSSSPSPIAQPISTVPPIPVRSSMANRPENVRAMVPNSRSTAERASYLSRRCILVIVRGQLHQQADLAGFLARQFNDYHHHLQ</sequence>
<protein>
    <recommendedName>
        <fullName evidence="3">CCHC-type domain-containing protein</fullName>
    </recommendedName>
</protein>
<keyword evidence="5" id="KW-1185">Reference proteome</keyword>
<proteinExistence type="predicted"/>